<keyword evidence="5" id="KW-0418">Kinase</keyword>
<dbReference type="GO" id="GO:0004706">
    <property type="term" value="F:JUN kinase kinase kinase activity"/>
    <property type="evidence" value="ECO:0007669"/>
    <property type="project" value="TreeGrafter"/>
</dbReference>
<reference evidence="16" key="1">
    <citation type="submission" date="2012-04" db="EMBL/GenBank/DDBJ databases">
        <title>The Genome Sequence of Loa loa.</title>
        <authorList>
            <consortium name="The Broad Institute Genome Sequencing Platform"/>
            <consortium name="Broad Institute Genome Sequencing Center for Infectious Disease"/>
            <person name="Nutman T.B."/>
            <person name="Fink D.L."/>
            <person name="Russ C."/>
            <person name="Young S."/>
            <person name="Zeng Q."/>
            <person name="Gargeya S."/>
            <person name="Alvarado L."/>
            <person name="Berlin A."/>
            <person name="Chapman S.B."/>
            <person name="Chen Z."/>
            <person name="Freedman E."/>
            <person name="Gellesch M."/>
            <person name="Goldberg J."/>
            <person name="Griggs A."/>
            <person name="Gujja S."/>
            <person name="Heilman E.R."/>
            <person name="Heiman D."/>
            <person name="Howarth C."/>
            <person name="Mehta T."/>
            <person name="Neiman D."/>
            <person name="Pearson M."/>
            <person name="Roberts A."/>
            <person name="Saif S."/>
            <person name="Shea T."/>
            <person name="Shenoy N."/>
            <person name="Sisk P."/>
            <person name="Stolte C."/>
            <person name="Sykes S."/>
            <person name="White J."/>
            <person name="Yandava C."/>
            <person name="Haas B."/>
            <person name="Henn M.R."/>
            <person name="Nusbaum C."/>
            <person name="Birren B."/>
        </authorList>
    </citation>
    <scope>NUCLEOTIDE SEQUENCE [LARGE SCALE GENOMIC DNA]</scope>
</reference>
<feature type="region of interest" description="Disordered" evidence="13">
    <location>
        <begin position="817"/>
        <end position="837"/>
    </location>
</feature>
<evidence type="ECO:0000256" key="10">
    <source>
        <dbReference type="PROSITE-ProRule" id="PRU00192"/>
    </source>
</evidence>
<dbReference type="Pfam" id="PF07714">
    <property type="entry name" value="PK_Tyr_Ser-Thr"/>
    <property type="match status" value="1"/>
</dbReference>
<dbReference type="InterPro" id="IPR001245">
    <property type="entry name" value="Ser-Thr/Tyr_kinase_cat_dom"/>
</dbReference>
<organism evidence="16 17">
    <name type="scientific">Loa loa</name>
    <name type="common">Eye worm</name>
    <name type="synonym">Filaria loa</name>
    <dbReference type="NCBI Taxonomy" id="7209"/>
    <lineage>
        <taxon>Eukaryota</taxon>
        <taxon>Metazoa</taxon>
        <taxon>Ecdysozoa</taxon>
        <taxon>Nematoda</taxon>
        <taxon>Chromadorea</taxon>
        <taxon>Rhabditida</taxon>
        <taxon>Spirurina</taxon>
        <taxon>Spiruromorpha</taxon>
        <taxon>Filarioidea</taxon>
        <taxon>Onchocercidae</taxon>
        <taxon>Loa</taxon>
    </lineage>
</organism>
<evidence type="ECO:0000256" key="3">
    <source>
        <dbReference type="ARBA" id="ARBA00012406"/>
    </source>
</evidence>
<protein>
    <recommendedName>
        <fullName evidence="3">mitogen-activated protein kinase kinase kinase</fullName>
        <ecNumber evidence="3">2.7.11.25</ecNumber>
    </recommendedName>
</protein>
<feature type="region of interest" description="Disordered" evidence="13">
    <location>
        <begin position="1103"/>
        <end position="1184"/>
    </location>
</feature>
<dbReference type="SMART" id="SM00220">
    <property type="entry name" value="S_TKc"/>
    <property type="match status" value="1"/>
</dbReference>
<dbReference type="InterPro" id="IPR000719">
    <property type="entry name" value="Prot_kinase_dom"/>
</dbReference>
<feature type="region of interest" description="Disordered" evidence="13">
    <location>
        <begin position="534"/>
        <end position="554"/>
    </location>
</feature>
<dbReference type="InterPro" id="IPR051681">
    <property type="entry name" value="Ser/Thr_Kinases-Pseudokinases"/>
</dbReference>
<dbReference type="PROSITE" id="PS00107">
    <property type="entry name" value="PROTEIN_KINASE_ATP"/>
    <property type="match status" value="1"/>
</dbReference>
<name>A0A1I7W454_LOALO</name>
<keyword evidence="5" id="KW-0723">Serine/threonine-protein kinase</keyword>
<feature type="binding site" evidence="11">
    <location>
        <position position="205"/>
    </location>
    <ligand>
        <name>ATP</name>
        <dbReference type="ChEBI" id="CHEBI:30616"/>
    </ligand>
</feature>
<dbReference type="SMART" id="SM00326">
    <property type="entry name" value="SH3"/>
    <property type="match status" value="1"/>
</dbReference>
<comment type="cofactor">
    <cofactor evidence="1">
        <name>Mg(2+)</name>
        <dbReference type="ChEBI" id="CHEBI:18420"/>
    </cofactor>
</comment>
<keyword evidence="16" id="KW-1185">Reference proteome</keyword>
<proteinExistence type="inferred from homology"/>
<dbReference type="WBParaSite" id="EN70_9478">
    <property type="protein sequence ID" value="EN70_9478"/>
    <property type="gene ID" value="EN70_9478"/>
</dbReference>
<evidence type="ECO:0000256" key="13">
    <source>
        <dbReference type="SAM" id="MobiDB-lite"/>
    </source>
</evidence>
<feature type="coiled-coil region" evidence="12">
    <location>
        <begin position="492"/>
        <end position="526"/>
    </location>
</feature>
<keyword evidence="4 10" id="KW-0728">SH3 domain</keyword>
<evidence type="ECO:0000259" key="14">
    <source>
        <dbReference type="PROSITE" id="PS50002"/>
    </source>
</evidence>
<dbReference type="PROSITE" id="PS50011">
    <property type="entry name" value="PROTEIN_KINASE_DOM"/>
    <property type="match status" value="1"/>
</dbReference>
<keyword evidence="6 11" id="KW-0547">Nucleotide-binding</keyword>
<dbReference type="InterPro" id="IPR008271">
    <property type="entry name" value="Ser/Thr_kinase_AS"/>
</dbReference>
<evidence type="ECO:0000256" key="11">
    <source>
        <dbReference type="PROSITE-ProRule" id="PRU10141"/>
    </source>
</evidence>
<evidence type="ECO:0000256" key="1">
    <source>
        <dbReference type="ARBA" id="ARBA00001946"/>
    </source>
</evidence>
<evidence type="ECO:0000256" key="9">
    <source>
        <dbReference type="ARBA" id="ARBA00048329"/>
    </source>
</evidence>
<evidence type="ECO:0000256" key="7">
    <source>
        <dbReference type="ARBA" id="ARBA00022840"/>
    </source>
</evidence>
<dbReference type="SUPFAM" id="SSF50044">
    <property type="entry name" value="SH3-domain"/>
    <property type="match status" value="1"/>
</dbReference>
<keyword evidence="12" id="KW-0175">Coiled coil</keyword>
<feature type="domain" description="Protein kinase" evidence="15">
    <location>
        <begin position="178"/>
        <end position="480"/>
    </location>
</feature>
<dbReference type="Gene3D" id="1.10.510.10">
    <property type="entry name" value="Transferase(Phosphotransferase) domain 1"/>
    <property type="match status" value="1"/>
</dbReference>
<dbReference type="PANTHER" id="PTHR44329">
    <property type="entry name" value="SERINE/THREONINE-PROTEIN KINASE TNNI3K-RELATED"/>
    <property type="match status" value="1"/>
</dbReference>
<dbReference type="STRING" id="7209.A0A1I7W454"/>
<dbReference type="InterPro" id="IPR001452">
    <property type="entry name" value="SH3_domain"/>
</dbReference>
<keyword evidence="5" id="KW-0808">Transferase</keyword>
<dbReference type="PANTHER" id="PTHR44329:SF6">
    <property type="entry name" value="RECEPTOR-INTERACTING SERINE_THREONINE-PROTEIN KINASE 1"/>
    <property type="match status" value="1"/>
</dbReference>
<evidence type="ECO:0000256" key="5">
    <source>
        <dbReference type="ARBA" id="ARBA00022527"/>
    </source>
</evidence>
<dbReference type="CDD" id="cd00174">
    <property type="entry name" value="SH3"/>
    <property type="match status" value="1"/>
</dbReference>
<feature type="region of interest" description="Disordered" evidence="13">
    <location>
        <begin position="740"/>
        <end position="760"/>
    </location>
</feature>
<evidence type="ECO:0000256" key="4">
    <source>
        <dbReference type="ARBA" id="ARBA00022443"/>
    </source>
</evidence>
<reference evidence="17" key="2">
    <citation type="submission" date="2016-11" db="UniProtKB">
        <authorList>
            <consortium name="WormBaseParasite"/>
        </authorList>
    </citation>
    <scope>IDENTIFICATION</scope>
</reference>
<keyword evidence="7 11" id="KW-0067">ATP-binding</keyword>
<dbReference type="Pfam" id="PF00018">
    <property type="entry name" value="SH3_1"/>
    <property type="match status" value="1"/>
</dbReference>
<dbReference type="PROSITE" id="PS00108">
    <property type="entry name" value="PROTEIN_KINASE_ST"/>
    <property type="match status" value="1"/>
</dbReference>
<dbReference type="eggNOG" id="KOG0192">
    <property type="taxonomic scope" value="Eukaryota"/>
</dbReference>
<dbReference type="InterPro" id="IPR017441">
    <property type="entry name" value="Protein_kinase_ATP_BS"/>
</dbReference>
<evidence type="ECO:0000313" key="16">
    <source>
        <dbReference type="Proteomes" id="UP000095285"/>
    </source>
</evidence>
<dbReference type="Gene3D" id="3.30.200.20">
    <property type="entry name" value="Phosphorylase Kinase, domain 1"/>
    <property type="match status" value="1"/>
</dbReference>
<evidence type="ECO:0000313" key="17">
    <source>
        <dbReference type="WBParaSite" id="EN70_9478"/>
    </source>
</evidence>
<dbReference type="PROSITE" id="PS50002">
    <property type="entry name" value="SH3"/>
    <property type="match status" value="1"/>
</dbReference>
<dbReference type="InterPro" id="IPR036028">
    <property type="entry name" value="SH3-like_dom_sf"/>
</dbReference>
<comment type="similarity">
    <text evidence="2">Belongs to the protein kinase superfamily. STE Ser/Thr protein kinase family. MAP kinase kinase kinase subfamily.</text>
</comment>
<feature type="compositionally biased region" description="Polar residues" evidence="13">
    <location>
        <begin position="1170"/>
        <end position="1184"/>
    </location>
</feature>
<dbReference type="GO" id="GO:0005524">
    <property type="term" value="F:ATP binding"/>
    <property type="evidence" value="ECO:0007669"/>
    <property type="project" value="UniProtKB-UniRule"/>
</dbReference>
<dbReference type="InterPro" id="IPR011009">
    <property type="entry name" value="Kinase-like_dom_sf"/>
</dbReference>
<evidence type="ECO:0000256" key="6">
    <source>
        <dbReference type="ARBA" id="ARBA00022741"/>
    </source>
</evidence>
<dbReference type="SUPFAM" id="SSF56112">
    <property type="entry name" value="Protein kinase-like (PK-like)"/>
    <property type="match status" value="1"/>
</dbReference>
<dbReference type="Gene3D" id="2.30.30.40">
    <property type="entry name" value="SH3 Domains"/>
    <property type="match status" value="1"/>
</dbReference>
<dbReference type="EC" id="2.7.11.25" evidence="3"/>
<comment type="catalytic activity">
    <reaction evidence="9">
        <text>L-seryl-[protein] + ATP = O-phospho-L-seryl-[protein] + ADP + H(+)</text>
        <dbReference type="Rhea" id="RHEA:17989"/>
        <dbReference type="Rhea" id="RHEA-COMP:9863"/>
        <dbReference type="Rhea" id="RHEA-COMP:11604"/>
        <dbReference type="ChEBI" id="CHEBI:15378"/>
        <dbReference type="ChEBI" id="CHEBI:29999"/>
        <dbReference type="ChEBI" id="CHEBI:30616"/>
        <dbReference type="ChEBI" id="CHEBI:83421"/>
        <dbReference type="ChEBI" id="CHEBI:456216"/>
        <dbReference type="EC" id="2.7.11.25"/>
    </reaction>
</comment>
<comment type="catalytic activity">
    <reaction evidence="8">
        <text>L-threonyl-[protein] + ATP = O-phospho-L-threonyl-[protein] + ADP + H(+)</text>
        <dbReference type="Rhea" id="RHEA:46608"/>
        <dbReference type="Rhea" id="RHEA-COMP:11060"/>
        <dbReference type="Rhea" id="RHEA-COMP:11605"/>
        <dbReference type="ChEBI" id="CHEBI:15378"/>
        <dbReference type="ChEBI" id="CHEBI:30013"/>
        <dbReference type="ChEBI" id="CHEBI:30616"/>
        <dbReference type="ChEBI" id="CHEBI:61977"/>
        <dbReference type="ChEBI" id="CHEBI:456216"/>
        <dbReference type="EC" id="2.7.11.25"/>
    </reaction>
</comment>
<evidence type="ECO:0000256" key="2">
    <source>
        <dbReference type="ARBA" id="ARBA00006529"/>
    </source>
</evidence>
<feature type="domain" description="SH3" evidence="14">
    <location>
        <begin position="105"/>
        <end position="168"/>
    </location>
</feature>
<evidence type="ECO:0000256" key="12">
    <source>
        <dbReference type="SAM" id="Coils"/>
    </source>
</evidence>
<evidence type="ECO:0000256" key="8">
    <source>
        <dbReference type="ARBA" id="ARBA00047559"/>
    </source>
</evidence>
<dbReference type="Proteomes" id="UP000095285">
    <property type="component" value="Unassembled WGS sequence"/>
</dbReference>
<accession>A0A1I7W454</accession>
<dbReference type="AlphaFoldDB" id="A0A1I7W454"/>
<evidence type="ECO:0000259" key="15">
    <source>
        <dbReference type="PROSITE" id="PS50011"/>
    </source>
</evidence>
<feature type="compositionally biased region" description="Polar residues" evidence="13">
    <location>
        <begin position="1120"/>
        <end position="1137"/>
    </location>
</feature>
<sequence>MESPETPVAPTLFRPHQPMIIGTPDGIAHTLSGIHLQRTLLPKTLVNRPSTSRAYPMESLNDNVPDRPEIFSQSKRKSRSVSDIFASVDTDNIDVRFRHDDVKPQKSIVVESNYDYTPKRKDELKLKRGATIKVIRRDGEEGWWYGEKLDGSGKKGFFPQNHVQLAKGLAKEIDPNDIQFTGLLGAGGFSVVKSAIYRGREVAVKIPHSKFSKKEILEAVREEASIFQMLDHGNIVEMYGVIVGDEPALVLELCRDSLAKICASNKNISLSEEIISNWGVQVARGMSYLHSLNVLHRDLKAANVLIKEKVCDCLLNVEASTDEQLAHSLQARNGVCQKCNGSALNCLTLKIADLGLSKKLRVADCRMSVVGTVPYLAPEVIRDRKCSKAMDVWSFGLILWEVLTGATPFEGLGPGAVQLQIGTFVKQKIPSSCPPDLRLIIESCWRDDPLQRPTFKELSVELERFGDKFRAADPHDQTFLESSLNTLRKSMMEEISSIANEMARKAEELQKREENLKKGERELKLKTMIFELQQTLSERPPKEKPQPPKRRQPLKCEDISKPYDMKTEISLTKNMQMIESLNRDVGTRIALNDVRINGSTDQLSLVSNIKDVENTCLGFATLPRIPRKFTLKNENFDCVECYPVQQRVPSKSTPDLLKLYRLPVHNTSPKLKRVNACKVKRDSARTSAEEEVDERCVEVINDKDLESLLETTAHQQPKNFLDHLATPRRVVQLPPPTKKLAADHHVRANSTADERARSKLSKEDRGFFRNIFKRDTKDRRGRVAGTLPKSMIVRSPLGPSTMGSSAILKNMTPSKHIRIKSPTKPSPTKVGKKKKYSAGAQADKCDLTENSKTFMKCGERRISATPSQTSAVYPVSSSPVSVYCSTDELSSGRRTPYEKLSEASDSGMMENPLYILPKNFSPRDRASTSASRIFFSGTTQRTSKSPSFFTSLDDRLSSSGLSTIENLSYKPPNEMKVSRSTMTQITLDSPVEGGLDMDTTKRSLNSLNSESASFCEDSSLFADLSLQDAALNVNDLYVPMSTVEQNVSSISPRFLDQCNDQKETFIHGDAVHYISESAQVGCEYPPEIHAPILPRTSVGYQPQRPYTLDLTSPPTPAESGISTAGSSYRSFSSTDQGPQDHAPPPVDIVSRLAPPIPPRNNARRPEDETTALQRQRLSPVSQSP</sequence>